<feature type="domain" description="Peptidase S1" evidence="14">
    <location>
        <begin position="31"/>
        <end position="254"/>
    </location>
</feature>
<dbReference type="InterPro" id="IPR009003">
    <property type="entry name" value="Peptidase_S1_PA"/>
</dbReference>
<dbReference type="PANTHER" id="PTHR24276:SF91">
    <property type="entry name" value="AT26814P-RELATED"/>
    <property type="match status" value="1"/>
</dbReference>
<dbReference type="InterPro" id="IPR043504">
    <property type="entry name" value="Peptidase_S1_PA_chymotrypsin"/>
</dbReference>
<dbReference type="SMART" id="SM00020">
    <property type="entry name" value="Tryp_SPc"/>
    <property type="match status" value="2"/>
</dbReference>
<dbReference type="InterPro" id="IPR050430">
    <property type="entry name" value="Peptidase_S1"/>
</dbReference>
<evidence type="ECO:0000256" key="1">
    <source>
        <dbReference type="ARBA" id="ARBA00004239"/>
    </source>
</evidence>
<keyword evidence="7 12" id="KW-0720">Serine protease</keyword>
<dbReference type="OrthoDB" id="10059102at2759"/>
<reference evidence="15 16" key="1">
    <citation type="journal article" date="2007" name="Nature">
        <title>Evolution of genes and genomes on the Drosophila phylogeny.</title>
        <authorList>
            <consortium name="Drosophila 12 Genomes Consortium"/>
            <person name="Clark A.G."/>
            <person name="Eisen M.B."/>
            <person name="Smith D.R."/>
            <person name="Bergman C.M."/>
            <person name="Oliver B."/>
            <person name="Markow T.A."/>
            <person name="Kaufman T.C."/>
            <person name="Kellis M."/>
            <person name="Gelbart W."/>
            <person name="Iyer V.N."/>
            <person name="Pollard D.A."/>
            <person name="Sackton T.B."/>
            <person name="Larracuente A.M."/>
            <person name="Singh N.D."/>
            <person name="Abad J.P."/>
            <person name="Abt D.N."/>
            <person name="Adryan B."/>
            <person name="Aguade M."/>
            <person name="Akashi H."/>
            <person name="Anderson W.W."/>
            <person name="Aquadro C.F."/>
            <person name="Ardell D.H."/>
            <person name="Arguello R."/>
            <person name="Artieri C.G."/>
            <person name="Barbash D.A."/>
            <person name="Barker D."/>
            <person name="Barsanti P."/>
            <person name="Batterham P."/>
            <person name="Batzoglou S."/>
            <person name="Begun D."/>
            <person name="Bhutkar A."/>
            <person name="Blanco E."/>
            <person name="Bosak S.A."/>
            <person name="Bradley R.K."/>
            <person name="Brand A.D."/>
            <person name="Brent M.R."/>
            <person name="Brooks A.N."/>
            <person name="Brown R.H."/>
            <person name="Butlin R.K."/>
            <person name="Caggese C."/>
            <person name="Calvi B.R."/>
            <person name="Bernardo de Carvalho A."/>
            <person name="Caspi A."/>
            <person name="Castrezana S."/>
            <person name="Celniker S.E."/>
            <person name="Chang J.L."/>
            <person name="Chapple C."/>
            <person name="Chatterji S."/>
            <person name="Chinwalla A."/>
            <person name="Civetta A."/>
            <person name="Clifton S.W."/>
            <person name="Comeron J.M."/>
            <person name="Costello J.C."/>
            <person name="Coyne J.A."/>
            <person name="Daub J."/>
            <person name="David R.G."/>
            <person name="Delcher A.L."/>
            <person name="Delehaunty K."/>
            <person name="Do C.B."/>
            <person name="Ebling H."/>
            <person name="Edwards K."/>
            <person name="Eickbush T."/>
            <person name="Evans J.D."/>
            <person name="Filipski A."/>
            <person name="Findeiss S."/>
            <person name="Freyhult E."/>
            <person name="Fulton L."/>
            <person name="Fulton R."/>
            <person name="Garcia A.C."/>
            <person name="Gardiner A."/>
            <person name="Garfield D.A."/>
            <person name="Garvin B.E."/>
            <person name="Gibson G."/>
            <person name="Gilbert D."/>
            <person name="Gnerre S."/>
            <person name="Godfrey J."/>
            <person name="Good R."/>
            <person name="Gotea V."/>
            <person name="Gravely B."/>
            <person name="Greenberg A.J."/>
            <person name="Griffiths-Jones S."/>
            <person name="Gross S."/>
            <person name="Guigo R."/>
            <person name="Gustafson E.A."/>
            <person name="Haerty W."/>
            <person name="Hahn M.W."/>
            <person name="Halligan D.L."/>
            <person name="Halpern A.L."/>
            <person name="Halter G.M."/>
            <person name="Han M.V."/>
            <person name="Heger A."/>
            <person name="Hillier L."/>
            <person name="Hinrichs A.S."/>
            <person name="Holmes I."/>
            <person name="Hoskins R.A."/>
            <person name="Hubisz M.J."/>
            <person name="Hultmark D."/>
            <person name="Huntley M.A."/>
            <person name="Jaffe D.B."/>
            <person name="Jagadeeshan S."/>
            <person name="Jeck W.R."/>
            <person name="Johnson J."/>
            <person name="Jones C.D."/>
            <person name="Jordan W.C."/>
            <person name="Karpen G.H."/>
            <person name="Kataoka E."/>
            <person name="Keightley P.D."/>
            <person name="Kheradpour P."/>
            <person name="Kirkness E.F."/>
            <person name="Koerich L.B."/>
            <person name="Kristiansen K."/>
            <person name="Kudrna D."/>
            <person name="Kulathinal R.J."/>
            <person name="Kumar S."/>
            <person name="Kwok R."/>
            <person name="Lander E."/>
            <person name="Langley C.H."/>
            <person name="Lapoint R."/>
            <person name="Lazzaro B.P."/>
            <person name="Lee S.J."/>
            <person name="Levesque L."/>
            <person name="Li R."/>
            <person name="Lin C.F."/>
            <person name="Lin M.F."/>
            <person name="Lindblad-Toh K."/>
            <person name="Llopart A."/>
            <person name="Long M."/>
            <person name="Low L."/>
            <person name="Lozovsky E."/>
            <person name="Lu J."/>
            <person name="Luo M."/>
            <person name="Machado C.A."/>
            <person name="Makalowski W."/>
            <person name="Marzo M."/>
            <person name="Matsuda M."/>
            <person name="Matzkin L."/>
            <person name="McAllister B."/>
            <person name="McBride C.S."/>
            <person name="McKernan B."/>
            <person name="McKernan K."/>
            <person name="Mendez-Lago M."/>
            <person name="Minx P."/>
            <person name="Mollenhauer M.U."/>
            <person name="Montooth K."/>
            <person name="Mount S.M."/>
            <person name="Mu X."/>
            <person name="Myers E."/>
            <person name="Negre B."/>
            <person name="Newfeld S."/>
            <person name="Nielsen R."/>
            <person name="Noor M.A."/>
            <person name="O'Grady P."/>
            <person name="Pachter L."/>
            <person name="Papaceit M."/>
            <person name="Parisi M.J."/>
            <person name="Parisi M."/>
            <person name="Parts L."/>
            <person name="Pedersen J.S."/>
            <person name="Pesole G."/>
            <person name="Phillippy A.M."/>
            <person name="Ponting C.P."/>
            <person name="Pop M."/>
            <person name="Porcelli D."/>
            <person name="Powell J.R."/>
            <person name="Prohaska S."/>
            <person name="Pruitt K."/>
            <person name="Puig M."/>
            <person name="Quesneville H."/>
            <person name="Ram K.R."/>
            <person name="Rand D."/>
            <person name="Rasmussen M.D."/>
            <person name="Reed L.K."/>
            <person name="Reenan R."/>
            <person name="Reily A."/>
            <person name="Remington K.A."/>
            <person name="Rieger T.T."/>
            <person name="Ritchie M.G."/>
            <person name="Robin C."/>
            <person name="Rogers Y.H."/>
            <person name="Rohde C."/>
            <person name="Rozas J."/>
            <person name="Rubenfield M.J."/>
            <person name="Ruiz A."/>
            <person name="Russo S."/>
            <person name="Salzberg S.L."/>
            <person name="Sanchez-Gracia A."/>
            <person name="Saranga D.J."/>
            <person name="Sato H."/>
            <person name="Schaeffer S.W."/>
            <person name="Schatz M.C."/>
            <person name="Schlenke T."/>
            <person name="Schwartz R."/>
            <person name="Segarra C."/>
            <person name="Singh R.S."/>
            <person name="Sirot L."/>
            <person name="Sirota M."/>
            <person name="Sisneros N.B."/>
            <person name="Smith C.D."/>
            <person name="Smith T.F."/>
            <person name="Spieth J."/>
            <person name="Stage D.E."/>
            <person name="Stark A."/>
            <person name="Stephan W."/>
            <person name="Strausberg R.L."/>
            <person name="Strempel S."/>
            <person name="Sturgill D."/>
            <person name="Sutton G."/>
            <person name="Sutton G.G."/>
            <person name="Tao W."/>
            <person name="Teichmann S."/>
            <person name="Tobari Y.N."/>
            <person name="Tomimura Y."/>
            <person name="Tsolas J.M."/>
            <person name="Valente V.L."/>
            <person name="Venter E."/>
            <person name="Venter J.C."/>
            <person name="Vicario S."/>
            <person name="Vieira F.G."/>
            <person name="Vilella A.J."/>
            <person name="Villasante A."/>
            <person name="Walenz B."/>
            <person name="Wang J."/>
            <person name="Wasserman M."/>
            <person name="Watts T."/>
            <person name="Wilson D."/>
            <person name="Wilson R.K."/>
            <person name="Wing R.A."/>
            <person name="Wolfner M.F."/>
            <person name="Wong A."/>
            <person name="Wong G.K."/>
            <person name="Wu C.I."/>
            <person name="Wu G."/>
            <person name="Yamamoto D."/>
            <person name="Yang H.P."/>
            <person name="Yang S.P."/>
            <person name="Yorke J.A."/>
            <person name="Yoshida K."/>
            <person name="Zdobnov E."/>
            <person name="Zhang P."/>
            <person name="Zhang Y."/>
            <person name="Zimin A.V."/>
            <person name="Baldwin J."/>
            <person name="Abdouelleil A."/>
            <person name="Abdulkadir J."/>
            <person name="Abebe A."/>
            <person name="Abera B."/>
            <person name="Abreu J."/>
            <person name="Acer S.C."/>
            <person name="Aftuck L."/>
            <person name="Alexander A."/>
            <person name="An P."/>
            <person name="Anderson E."/>
            <person name="Anderson S."/>
            <person name="Arachi H."/>
            <person name="Azer M."/>
            <person name="Bachantsang P."/>
            <person name="Barry A."/>
            <person name="Bayul T."/>
            <person name="Berlin A."/>
            <person name="Bessette D."/>
            <person name="Bloom T."/>
            <person name="Blye J."/>
            <person name="Boguslavskiy L."/>
            <person name="Bonnet C."/>
            <person name="Boukhgalter B."/>
            <person name="Bourzgui I."/>
            <person name="Brown A."/>
            <person name="Cahill P."/>
            <person name="Channer S."/>
            <person name="Cheshatsang Y."/>
            <person name="Chuda L."/>
            <person name="Citroen M."/>
            <person name="Collymore A."/>
            <person name="Cooke P."/>
            <person name="Costello M."/>
            <person name="D'Aco K."/>
            <person name="Daza R."/>
            <person name="De Haan G."/>
            <person name="DeGray S."/>
            <person name="DeMaso C."/>
            <person name="Dhargay N."/>
            <person name="Dooley K."/>
            <person name="Dooley E."/>
            <person name="Doricent M."/>
            <person name="Dorje P."/>
            <person name="Dorjee K."/>
            <person name="Dupes A."/>
            <person name="Elong R."/>
            <person name="Falk J."/>
            <person name="Farina A."/>
            <person name="Faro S."/>
            <person name="Ferguson D."/>
            <person name="Fisher S."/>
            <person name="Foley C.D."/>
            <person name="Franke A."/>
            <person name="Friedrich D."/>
            <person name="Gadbois L."/>
            <person name="Gearin G."/>
            <person name="Gearin C.R."/>
            <person name="Giannoukos G."/>
            <person name="Goode T."/>
            <person name="Graham J."/>
            <person name="Grandbois E."/>
            <person name="Grewal S."/>
            <person name="Gyaltsen K."/>
            <person name="Hafez N."/>
            <person name="Hagos B."/>
            <person name="Hall J."/>
            <person name="Henson C."/>
            <person name="Hollinger A."/>
            <person name="Honan T."/>
            <person name="Huard M.D."/>
            <person name="Hughes L."/>
            <person name="Hurhula B."/>
            <person name="Husby M.E."/>
            <person name="Kamat A."/>
            <person name="Kanga B."/>
            <person name="Kashin S."/>
            <person name="Khazanovich D."/>
            <person name="Kisner P."/>
            <person name="Lance K."/>
            <person name="Lara M."/>
            <person name="Lee W."/>
            <person name="Lennon N."/>
            <person name="Letendre F."/>
            <person name="LeVine R."/>
            <person name="Lipovsky A."/>
            <person name="Liu X."/>
            <person name="Liu J."/>
            <person name="Liu S."/>
            <person name="Lokyitsang T."/>
            <person name="Lokyitsang Y."/>
            <person name="Lubonja R."/>
            <person name="Lui A."/>
            <person name="MacDonald P."/>
            <person name="Magnisalis V."/>
            <person name="Maru K."/>
            <person name="Matthews C."/>
            <person name="McCusker W."/>
            <person name="McDonough S."/>
            <person name="Mehta T."/>
            <person name="Meldrim J."/>
            <person name="Meneus L."/>
            <person name="Mihai O."/>
            <person name="Mihalev A."/>
            <person name="Mihova T."/>
            <person name="Mittelman R."/>
            <person name="Mlenga V."/>
            <person name="Montmayeur A."/>
            <person name="Mulrain L."/>
            <person name="Navidi A."/>
            <person name="Naylor J."/>
            <person name="Negash T."/>
            <person name="Nguyen T."/>
            <person name="Nguyen N."/>
            <person name="Nicol R."/>
            <person name="Norbu C."/>
            <person name="Norbu N."/>
            <person name="Novod N."/>
            <person name="O'Neill B."/>
            <person name="Osman S."/>
            <person name="Markiewicz E."/>
            <person name="Oyono O.L."/>
            <person name="Patti C."/>
            <person name="Phunkhang P."/>
            <person name="Pierre F."/>
            <person name="Priest M."/>
            <person name="Raghuraman S."/>
            <person name="Rege F."/>
            <person name="Reyes R."/>
            <person name="Rise C."/>
            <person name="Rogov P."/>
            <person name="Ross K."/>
            <person name="Ryan E."/>
            <person name="Settipalli S."/>
            <person name="Shea T."/>
            <person name="Sherpa N."/>
            <person name="Shi L."/>
            <person name="Shih D."/>
            <person name="Sparrow T."/>
            <person name="Spaulding J."/>
            <person name="Stalker J."/>
            <person name="Stange-Thomann N."/>
            <person name="Stavropoulos S."/>
            <person name="Stone C."/>
            <person name="Strader C."/>
            <person name="Tesfaye S."/>
            <person name="Thomson T."/>
            <person name="Thoulutsang Y."/>
            <person name="Thoulutsang D."/>
            <person name="Topham K."/>
            <person name="Topping I."/>
            <person name="Tsamla T."/>
            <person name="Vassiliev H."/>
            <person name="Vo A."/>
            <person name="Wangchuk T."/>
            <person name="Wangdi T."/>
            <person name="Weiand M."/>
            <person name="Wilkinson J."/>
            <person name="Wilson A."/>
            <person name="Yadav S."/>
            <person name="Young G."/>
            <person name="Yu Q."/>
            <person name="Zembek L."/>
            <person name="Zhong D."/>
            <person name="Zimmer A."/>
            <person name="Zwirko Z."/>
            <person name="Jaffe D.B."/>
            <person name="Alvarez P."/>
            <person name="Brockman W."/>
            <person name="Butler J."/>
            <person name="Chin C."/>
            <person name="Gnerre S."/>
            <person name="Grabherr M."/>
            <person name="Kleber M."/>
            <person name="Mauceli E."/>
            <person name="MacCallum I."/>
        </authorList>
    </citation>
    <scope>NUCLEOTIDE SEQUENCE [LARGE SCALE GENOMIC DNA]</scope>
    <source>
        <strain evidence="16">Tucson 14024-0371.13</strain>
    </source>
</reference>
<keyword evidence="5 13" id="KW-0732">Signal</keyword>
<keyword evidence="6 12" id="KW-0378">Hydrolase</keyword>
<dbReference type="AlphaFoldDB" id="B3MFA3"/>
<dbReference type="GO" id="GO:0004252">
    <property type="term" value="F:serine-type endopeptidase activity"/>
    <property type="evidence" value="ECO:0007669"/>
    <property type="project" value="UniProtKB-EC"/>
</dbReference>
<comment type="similarity">
    <text evidence="2">Belongs to the peptidase S1 family.</text>
</comment>
<name>B3MFA3_DROAN</name>
<dbReference type="InterPro" id="IPR033116">
    <property type="entry name" value="TRYPSIN_SER"/>
</dbReference>
<evidence type="ECO:0000256" key="2">
    <source>
        <dbReference type="ARBA" id="ARBA00007664"/>
    </source>
</evidence>
<evidence type="ECO:0000256" key="12">
    <source>
        <dbReference type="RuleBase" id="RU363034"/>
    </source>
</evidence>
<dbReference type="SMR" id="B3MFA3"/>
<dbReference type="PROSITE" id="PS00135">
    <property type="entry name" value="TRYPSIN_SER"/>
    <property type="match status" value="1"/>
</dbReference>
<evidence type="ECO:0000313" key="15">
    <source>
        <dbReference type="EMBL" id="EDV35577.2"/>
    </source>
</evidence>
<dbReference type="InterPro" id="IPR018114">
    <property type="entry name" value="TRYPSIN_HIS"/>
</dbReference>
<evidence type="ECO:0000256" key="9">
    <source>
        <dbReference type="ARBA" id="ARBA00023157"/>
    </source>
</evidence>
<sequence>MLKFVILLSAVACALGGTIPEGLLPQLDGRIVGGSATTISSFPWQISLQRNGGHSCGGSIYSAKVIVTAAHCLQSVSASALKVRAGSSYWSSGGTLVSVSSFRNHEGYNANTMVNDIAVIHLASSLSLSSTIKAIGLASSAPANGAAASVSGWGTESYGSSSIPSQLKYVNVNIVSESVCASGTYGYGSEIKSSMICAAASGKDACQGDSGGPLVSGGVLVGVVSWGYGCAYANYPGVYANVAALRSWVISNAECFFCTFMTSLHPDFDMFAPLLAFLLLGGAAGTAIDGRIVGGNDQLIRNAPWQVSVQISARHECGGVIYTKEIVITAGHCVNGKSVTLMKVRVGAEHHNYGGTLVPVAAYKIHEQFDSKYLHFDIAVLRLSTPLTLGLSVRAINLAKESPSGGELATVTGWGYTSPDGALADDLQTVQLEIIERGECASDKFGYGWDFVGEETICAANTVGDSCSGDAGGPMVANKVLVGIVSWGYTCADKNYPSVYVDVATLRPWIVKAANAI</sequence>
<evidence type="ECO:0000256" key="11">
    <source>
        <dbReference type="ARBA" id="ARBA00038868"/>
    </source>
</evidence>
<dbReference type="InParanoid" id="B3MFA3"/>
<dbReference type="GO" id="GO:0005576">
    <property type="term" value="C:extracellular region"/>
    <property type="evidence" value="ECO:0007669"/>
    <property type="project" value="UniProtKB-SubCell"/>
</dbReference>
<dbReference type="eggNOG" id="KOG3627">
    <property type="taxonomic scope" value="Eukaryota"/>
</dbReference>
<dbReference type="EMBL" id="CH902619">
    <property type="protein sequence ID" value="EDV35577.2"/>
    <property type="molecule type" value="Genomic_DNA"/>
</dbReference>
<keyword evidence="9" id="KW-1015">Disulfide bond</keyword>
<accession>B3MFA3</accession>
<comment type="subcellular location">
    <subcellularLocation>
        <location evidence="1">Secreted</location>
        <location evidence="1">Extracellular space</location>
    </subcellularLocation>
</comment>
<organism evidence="15 16">
    <name type="scientific">Drosophila ananassae</name>
    <name type="common">Fruit fly</name>
    <dbReference type="NCBI Taxonomy" id="7217"/>
    <lineage>
        <taxon>Eukaryota</taxon>
        <taxon>Metazoa</taxon>
        <taxon>Ecdysozoa</taxon>
        <taxon>Arthropoda</taxon>
        <taxon>Hexapoda</taxon>
        <taxon>Insecta</taxon>
        <taxon>Pterygota</taxon>
        <taxon>Neoptera</taxon>
        <taxon>Endopterygota</taxon>
        <taxon>Diptera</taxon>
        <taxon>Brachycera</taxon>
        <taxon>Muscomorpha</taxon>
        <taxon>Ephydroidea</taxon>
        <taxon>Drosophilidae</taxon>
        <taxon>Drosophila</taxon>
        <taxon>Sophophora</taxon>
    </lineage>
</organism>
<dbReference type="SUPFAM" id="SSF50494">
    <property type="entry name" value="Trypsin-like serine proteases"/>
    <property type="match status" value="2"/>
</dbReference>
<evidence type="ECO:0000259" key="14">
    <source>
        <dbReference type="PROSITE" id="PS50240"/>
    </source>
</evidence>
<evidence type="ECO:0000256" key="7">
    <source>
        <dbReference type="ARBA" id="ARBA00022825"/>
    </source>
</evidence>
<keyword evidence="8" id="KW-0865">Zymogen</keyword>
<dbReference type="FunFam" id="2.40.10.10:FF:000077">
    <property type="entry name" value="Predicted protein"/>
    <property type="match status" value="1"/>
</dbReference>
<evidence type="ECO:0000256" key="3">
    <source>
        <dbReference type="ARBA" id="ARBA00022525"/>
    </source>
</evidence>
<dbReference type="PRINTS" id="PR00722">
    <property type="entry name" value="CHYMOTRYPSIN"/>
</dbReference>
<evidence type="ECO:0000256" key="4">
    <source>
        <dbReference type="ARBA" id="ARBA00022670"/>
    </source>
</evidence>
<dbReference type="Gene3D" id="2.40.10.10">
    <property type="entry name" value="Trypsin-like serine proteases"/>
    <property type="match status" value="3"/>
</dbReference>
<dbReference type="Pfam" id="PF00089">
    <property type="entry name" value="Trypsin"/>
    <property type="match status" value="2"/>
</dbReference>
<dbReference type="InterPro" id="IPR001254">
    <property type="entry name" value="Trypsin_dom"/>
</dbReference>
<keyword evidence="3" id="KW-0964">Secreted</keyword>
<gene>
    <name evidence="15" type="primary">Dana\GF12547</name>
    <name evidence="15" type="synonym">dana_GLEANR_12564</name>
    <name evidence="15" type="ORF">GF12547</name>
</gene>
<evidence type="ECO:0000256" key="10">
    <source>
        <dbReference type="ARBA" id="ARBA00036320"/>
    </source>
</evidence>
<dbReference type="PROSITE" id="PS00134">
    <property type="entry name" value="TRYPSIN_HIS"/>
    <property type="match status" value="2"/>
</dbReference>
<evidence type="ECO:0000256" key="13">
    <source>
        <dbReference type="SAM" id="SignalP"/>
    </source>
</evidence>
<evidence type="ECO:0000256" key="6">
    <source>
        <dbReference type="ARBA" id="ARBA00022801"/>
    </source>
</evidence>
<evidence type="ECO:0000256" key="8">
    <source>
        <dbReference type="ARBA" id="ARBA00023145"/>
    </source>
</evidence>
<dbReference type="FunFam" id="2.40.10.10:FF:000047">
    <property type="entry name" value="Trypsin eta"/>
    <property type="match status" value="1"/>
</dbReference>
<evidence type="ECO:0000256" key="5">
    <source>
        <dbReference type="ARBA" id="ARBA00022729"/>
    </source>
</evidence>
<dbReference type="InterPro" id="IPR001314">
    <property type="entry name" value="Peptidase_S1A"/>
</dbReference>
<comment type="catalytic activity">
    <reaction evidence="10">
        <text>Preferential cleavage: Arg-|-Xaa, Lys-|-Xaa.</text>
        <dbReference type="EC" id="3.4.21.4"/>
    </reaction>
</comment>
<feature type="domain" description="Peptidase S1" evidence="14">
    <location>
        <begin position="292"/>
        <end position="515"/>
    </location>
</feature>
<dbReference type="CDD" id="cd00190">
    <property type="entry name" value="Tryp_SPc"/>
    <property type="match status" value="2"/>
</dbReference>
<proteinExistence type="inferred from homology"/>
<evidence type="ECO:0000313" key="16">
    <source>
        <dbReference type="Proteomes" id="UP000007801"/>
    </source>
</evidence>
<dbReference type="PANTHER" id="PTHR24276">
    <property type="entry name" value="POLYSERASE-RELATED"/>
    <property type="match status" value="1"/>
</dbReference>
<dbReference type="GO" id="GO:0016485">
    <property type="term" value="P:protein processing"/>
    <property type="evidence" value="ECO:0007669"/>
    <property type="project" value="UniProtKB-ARBA"/>
</dbReference>
<feature type="chain" id="PRO_5006454709" description="trypsin" evidence="13">
    <location>
        <begin position="17"/>
        <end position="517"/>
    </location>
</feature>
<dbReference type="HOGENOM" id="CLU_006842_7_1_1"/>
<dbReference type="EC" id="3.4.21.4" evidence="11"/>
<dbReference type="PROSITE" id="PS50240">
    <property type="entry name" value="TRYPSIN_DOM"/>
    <property type="match status" value="2"/>
</dbReference>
<dbReference type="Proteomes" id="UP000007801">
    <property type="component" value="Unassembled WGS sequence"/>
</dbReference>
<protein>
    <recommendedName>
        <fullName evidence="11">trypsin</fullName>
        <ecNumber evidence="11">3.4.21.4</ecNumber>
    </recommendedName>
</protein>
<keyword evidence="16" id="KW-1185">Reference proteome</keyword>
<keyword evidence="4 12" id="KW-0645">Protease</keyword>
<feature type="signal peptide" evidence="13">
    <location>
        <begin position="1"/>
        <end position="16"/>
    </location>
</feature>
<dbReference type="MEROPS" id="S01.A83"/>